<dbReference type="GO" id="GO:0051082">
    <property type="term" value="F:unfolded protein binding"/>
    <property type="evidence" value="ECO:0000318"/>
    <property type="project" value="GO_Central"/>
</dbReference>
<evidence type="ECO:0000256" key="2">
    <source>
        <dbReference type="ARBA" id="ARBA00004325"/>
    </source>
</evidence>
<dbReference type="AGR" id="WB:WBGene00013161"/>
<evidence type="ECO:0000256" key="4">
    <source>
        <dbReference type="ARBA" id="ARBA00022946"/>
    </source>
</evidence>
<dbReference type="eggNOG" id="KOG4702">
    <property type="taxonomic scope" value="Eukaryota"/>
</dbReference>
<dbReference type="STRING" id="6239.Y53F4B.14a.1"/>
<dbReference type="SMR" id="Q9NAA4"/>
<comment type="similarity">
    <text evidence="8">Belongs to the PET100 family.</text>
</comment>
<evidence type="ECO:0000256" key="7">
    <source>
        <dbReference type="ARBA" id="ARBA00023136"/>
    </source>
</evidence>
<evidence type="ECO:0000256" key="8">
    <source>
        <dbReference type="ARBA" id="ARBA00038077"/>
    </source>
</evidence>
<dbReference type="EMBL" id="BX284602">
    <property type="protein sequence ID" value="CAB70105.1"/>
    <property type="molecule type" value="Genomic_DNA"/>
</dbReference>
<dbReference type="WormBase" id="Y53F4B.14a">
    <property type="protein sequence ID" value="CE25395"/>
    <property type="gene ID" value="WBGene00013161"/>
</dbReference>
<dbReference type="GO" id="GO:0005743">
    <property type="term" value="C:mitochondrial inner membrane"/>
    <property type="evidence" value="ECO:0000318"/>
    <property type="project" value="GO_Central"/>
</dbReference>
<dbReference type="InterPro" id="IPR018625">
    <property type="entry name" value="Pet100"/>
</dbReference>
<organism evidence="10 11">
    <name type="scientific">Caenorhabditis elegans</name>
    <dbReference type="NCBI Taxonomy" id="6239"/>
    <lineage>
        <taxon>Eukaryota</taxon>
        <taxon>Metazoa</taxon>
        <taxon>Ecdysozoa</taxon>
        <taxon>Nematoda</taxon>
        <taxon>Chromadorea</taxon>
        <taxon>Rhabditida</taxon>
        <taxon>Rhabditina</taxon>
        <taxon>Rhabditomorpha</taxon>
        <taxon>Rhabditoidea</taxon>
        <taxon>Rhabditidae</taxon>
        <taxon>Peloderinae</taxon>
        <taxon>Caenorhabditis</taxon>
    </lineage>
</organism>
<keyword evidence="4" id="KW-0809">Transit peptide</keyword>
<dbReference type="UCSC" id="Y53F4B.14">
    <property type="organism name" value="c. elegans"/>
</dbReference>
<dbReference type="Pfam" id="PF09803">
    <property type="entry name" value="Pet100"/>
    <property type="match status" value="1"/>
</dbReference>
<evidence type="ECO:0000256" key="6">
    <source>
        <dbReference type="ARBA" id="ARBA00023128"/>
    </source>
</evidence>
<dbReference type="OrthoDB" id="18175at2759"/>
<dbReference type="PeptideAtlas" id="Q9NAA4"/>
<dbReference type="FunCoup" id="Q9NAA4">
    <property type="interactions" value="3"/>
</dbReference>
<evidence type="ECO:0000256" key="5">
    <source>
        <dbReference type="ARBA" id="ARBA00022989"/>
    </source>
</evidence>
<proteinExistence type="evidence at protein level"/>
<evidence type="ECO:0000313" key="11">
    <source>
        <dbReference type="Proteomes" id="UP000001940"/>
    </source>
</evidence>
<dbReference type="PhylomeDB" id="Q9NAA4"/>
<comment type="subcellular location">
    <subcellularLocation>
        <location evidence="1">Membrane</location>
        <topology evidence="1">Single-pass membrane protein</topology>
    </subcellularLocation>
    <subcellularLocation>
        <location evidence="2">Mitochondrion membrane</location>
    </subcellularLocation>
</comment>
<dbReference type="Bgee" id="WBGene00013161">
    <property type="expression patterns" value="Expressed in pharyngeal muscle cell (C elegans) and 4 other cell types or tissues"/>
</dbReference>
<evidence type="ECO:0000256" key="1">
    <source>
        <dbReference type="ARBA" id="ARBA00004167"/>
    </source>
</evidence>
<dbReference type="InParanoid" id="Q9NAA4"/>
<gene>
    <name evidence="10" type="ORF">CELE_Y53F4B.14</name>
    <name evidence="10 12" type="ORF">Y53F4B.14</name>
</gene>
<dbReference type="OMA" id="WKLETFR"/>
<evidence type="ECO:0000313" key="10">
    <source>
        <dbReference type="EMBL" id="CAB70105.1"/>
    </source>
</evidence>
<evidence type="ECO:0000256" key="9">
    <source>
        <dbReference type="SAM" id="Phobius"/>
    </source>
</evidence>
<protein>
    <submittedName>
        <fullName evidence="10">Protein PET100 homolog, mitochondrial</fullName>
    </submittedName>
</protein>
<dbReference type="AlphaFoldDB" id="Q9NAA4"/>
<dbReference type="PANTHER" id="PTHR33968:SF1">
    <property type="entry name" value="PROTEIN PET100 HOMOLOG, MITOCHONDRIAL"/>
    <property type="match status" value="1"/>
</dbReference>
<evidence type="ECO:0000256" key="3">
    <source>
        <dbReference type="ARBA" id="ARBA00022692"/>
    </source>
</evidence>
<dbReference type="PANTHER" id="PTHR33968">
    <property type="entry name" value="PROTEIN PET100 HOMOLOG, MITOCHONDRIAL"/>
    <property type="match status" value="1"/>
</dbReference>
<dbReference type="GeneID" id="175157"/>
<evidence type="ECO:0007829" key="13">
    <source>
        <dbReference type="PeptideAtlas" id="Q9NAA4"/>
    </source>
</evidence>
<keyword evidence="6" id="KW-0496">Mitochondrion</keyword>
<dbReference type="Proteomes" id="UP000001940">
    <property type="component" value="Chromosome II"/>
</dbReference>
<name>Q9NAA4_CAEEL</name>
<keyword evidence="5 9" id="KW-1133">Transmembrane helix</keyword>
<dbReference type="GO" id="GO:0033617">
    <property type="term" value="P:mitochondrial respiratory chain complex IV assembly"/>
    <property type="evidence" value="ECO:0000318"/>
    <property type="project" value="GO_Central"/>
</dbReference>
<dbReference type="RefSeq" id="NP_001254461.1">
    <property type="nucleotide sequence ID" value="NM_001267532.1"/>
</dbReference>
<accession>Q9NAA4</accession>
<dbReference type="CTD" id="175157"/>
<dbReference type="ExpressionAtlas" id="Q9NAA4">
    <property type="expression patterns" value="baseline and differential"/>
</dbReference>
<keyword evidence="13" id="KW-1267">Proteomics identification</keyword>
<keyword evidence="3 9" id="KW-0812">Transmembrane</keyword>
<feature type="transmembrane region" description="Helical" evidence="9">
    <location>
        <begin position="12"/>
        <end position="31"/>
    </location>
</feature>
<dbReference type="PaxDb" id="6239-Y53F4B.14a"/>
<dbReference type="HOGENOM" id="CLU_2442845_0_0_1"/>
<evidence type="ECO:0000313" key="12">
    <source>
        <dbReference type="WormBase" id="Y53F4B.14a"/>
    </source>
</evidence>
<reference evidence="10 11" key="1">
    <citation type="journal article" date="1998" name="Science">
        <title>Genome sequence of the nematode C. elegans: a platform for investigating biology.</title>
        <authorList>
            <consortium name="The C. elegans sequencing consortium"/>
            <person name="Sulson J.E."/>
            <person name="Waterston R."/>
        </authorList>
    </citation>
    <scope>NUCLEOTIDE SEQUENCE [LARGE SCALE GENOMIC DNA]</scope>
    <source>
        <strain evidence="10 11">Bristol N2</strain>
    </source>
</reference>
<sequence length="90" mass="10483">MGGWKLETGRFLLLITFPVGAFWLFNQPTIFKEFMRGYRIPDSSAGDKAMAEFKEQLLATKRKEEYENFLREQMAFEEAKKIRGAAANRI</sequence>
<keyword evidence="7 9" id="KW-0472">Membrane</keyword>
<keyword evidence="11" id="KW-1185">Reference proteome</keyword>
<dbReference type="KEGG" id="cel:CELE_Y53F4B.14"/>